<dbReference type="Proteomes" id="UP001148838">
    <property type="component" value="Unassembled WGS sequence"/>
</dbReference>
<reference evidence="2 3" key="1">
    <citation type="journal article" date="2022" name="Allergy">
        <title>Genome assembly and annotation of Periplaneta americana reveal a comprehensive cockroach allergen profile.</title>
        <authorList>
            <person name="Wang L."/>
            <person name="Xiong Q."/>
            <person name="Saelim N."/>
            <person name="Wang L."/>
            <person name="Nong W."/>
            <person name="Wan A.T."/>
            <person name="Shi M."/>
            <person name="Liu X."/>
            <person name="Cao Q."/>
            <person name="Hui J.H.L."/>
            <person name="Sookrung N."/>
            <person name="Leung T.F."/>
            <person name="Tungtrongchitr A."/>
            <person name="Tsui S.K.W."/>
        </authorList>
    </citation>
    <scope>NUCLEOTIDE SEQUENCE [LARGE SCALE GENOMIC DNA]</scope>
    <source>
        <strain evidence="2">PWHHKU_190912</strain>
    </source>
</reference>
<keyword evidence="3" id="KW-1185">Reference proteome</keyword>
<feature type="compositionally biased region" description="Basic and acidic residues" evidence="1">
    <location>
        <begin position="63"/>
        <end position="72"/>
    </location>
</feature>
<sequence length="139" mass="15604">MSPGSSTESYPAFARIGLRKNPGKNLNQVTCPGPPGFAARRTDRYSTAREGPRPTSRLLASRPHAEAEVDDDPTRMEATVTDNSYLDMLQLWLLPQLEQDIGIIFQQGGAPPHYQLDVKNEMNTRLPRRWIGRASREDL</sequence>
<evidence type="ECO:0000313" key="2">
    <source>
        <dbReference type="EMBL" id="KAJ4438895.1"/>
    </source>
</evidence>
<gene>
    <name evidence="2" type="ORF">ANN_14849</name>
</gene>
<proteinExistence type="predicted"/>
<dbReference type="Gene3D" id="3.30.420.10">
    <property type="entry name" value="Ribonuclease H-like superfamily/Ribonuclease H"/>
    <property type="match status" value="1"/>
</dbReference>
<feature type="compositionally biased region" description="Basic and acidic residues" evidence="1">
    <location>
        <begin position="40"/>
        <end position="52"/>
    </location>
</feature>
<name>A0ABQ8SXF5_PERAM</name>
<evidence type="ECO:0000313" key="3">
    <source>
        <dbReference type="Proteomes" id="UP001148838"/>
    </source>
</evidence>
<feature type="region of interest" description="Disordered" evidence="1">
    <location>
        <begin position="20"/>
        <end position="72"/>
    </location>
</feature>
<evidence type="ECO:0000256" key="1">
    <source>
        <dbReference type="SAM" id="MobiDB-lite"/>
    </source>
</evidence>
<protein>
    <submittedName>
        <fullName evidence="2">Uncharacterized protein</fullName>
    </submittedName>
</protein>
<comment type="caution">
    <text evidence="2">The sequence shown here is derived from an EMBL/GenBank/DDBJ whole genome shotgun (WGS) entry which is preliminary data.</text>
</comment>
<dbReference type="EMBL" id="JAJSOF020000019">
    <property type="protein sequence ID" value="KAJ4438895.1"/>
    <property type="molecule type" value="Genomic_DNA"/>
</dbReference>
<dbReference type="InterPro" id="IPR036397">
    <property type="entry name" value="RNaseH_sf"/>
</dbReference>
<accession>A0ABQ8SXF5</accession>
<organism evidence="2 3">
    <name type="scientific">Periplaneta americana</name>
    <name type="common">American cockroach</name>
    <name type="synonym">Blatta americana</name>
    <dbReference type="NCBI Taxonomy" id="6978"/>
    <lineage>
        <taxon>Eukaryota</taxon>
        <taxon>Metazoa</taxon>
        <taxon>Ecdysozoa</taxon>
        <taxon>Arthropoda</taxon>
        <taxon>Hexapoda</taxon>
        <taxon>Insecta</taxon>
        <taxon>Pterygota</taxon>
        <taxon>Neoptera</taxon>
        <taxon>Polyneoptera</taxon>
        <taxon>Dictyoptera</taxon>
        <taxon>Blattodea</taxon>
        <taxon>Blattoidea</taxon>
        <taxon>Blattidae</taxon>
        <taxon>Blattinae</taxon>
        <taxon>Periplaneta</taxon>
    </lineage>
</organism>